<dbReference type="InterPro" id="IPR043775">
    <property type="entry name" value="DUF5717_N"/>
</dbReference>
<sequence>MKKKIEQLLSGKFRYEEPPLLFSQERLEISLEAGKTVRGELYLGTEDNEKIQGYVTSSNRRLVTGNSRFSGTTVCIPYGADGVGMKPGDICQGWLCVTTSVGEYKIPFEIRAQKDRFQTASGELKNMETFREIAKKDFREAYRLFTDKCFSSVMEGADKKQKALYLGLSRQPVTYQHVEEFFIGLKEKEPVTISLKTLCHEAYEIGESVQESFDIQRSGWGHLRLDISALGDFIELERHVITQEEFIGSTCRVEYVIRADKLKEGRQVGCIVVRSPYQKLVFEVIASKGTPVRVDVRSEEKRRRLSLVKDYMEYREGKMDFNTWAGSSHFHLNQLRTSGCDYPEYQMFEAYLCHLEGRDEEAIDILKKYGDKEFSREELELAGVYLYLCTLTGLYKDKGQAVWRIQNFHMQKSDSFQLLWLLLQMDGGYKKLPSEGIFMMEEQFERGCRSPLLYMEAWKWISRDISLFHRLSPFWIQVFCYAGRRGLLTEELVMRLAYLSGYEKNFHGSLYRALVAGYEKFPSSDVLEAVCKYIMKGNPRKQEYFRWFSLAVQQGLRLTRLYEYYVETMDITYQRELPKPLLMYFNYNDNTLGDNRKAFVYASVIAHKEKEPLIYESYKDAMERFAKRKIQEGHMDENYAALYQEFLFEPKNHKEAETAARQLFTCRLYCDDKKIRQVIVRHSQFEQEEVYPCVQGVAYPRIYTEDAVILFQDDKQRRYVSTVHYNLKKLNDESSALTNFLKLQSEEPGLLLHYCEQEEMNRENLEYFQRLAECPACTEEYRNSIYKRLLDYYGEHVQGEDLDQYLQTMDYRKYAAVDCPGLLRVLISRRMFRQAMALVEEYGYEGLELGSLLKLTSRMILKADMAEDEELLALASEVYRQGKYDEVILHYLMLYRFGPVEELLSLWKSARGFEMDTYELEERILSLLMFTSDYRKEGEAVLEAYVKQSGRERMIGAYLTQVAYGIFVKEYPMTGFIRERLEYAYRNHWPVDKVCRLALLQELSKEKEPDEEHKKMMETLVEECAKENMAFGFFRRLDPKILSPWQMDDKTFVECHAHPDARVTLYYALDAGLGGVREYKSEPLREVYQGIFTKTFTLFYGETLHYYFRIDRNGQSKESAERTVTMKKVEGAPGSKYQLLNQILSARRLEKSSEVTEGLIRYLRQEQYVKEMFTIEEEQEK</sequence>
<dbReference type="AlphaFoldDB" id="A0A6N2VD22"/>
<dbReference type="InterPro" id="IPR043774">
    <property type="entry name" value="DUF5717_C"/>
</dbReference>
<dbReference type="RefSeq" id="WP_412109956.1">
    <property type="nucleotide sequence ID" value="NZ_CACRST010000025.1"/>
</dbReference>
<evidence type="ECO:0000259" key="2">
    <source>
        <dbReference type="Pfam" id="PF18984"/>
    </source>
</evidence>
<feature type="domain" description="DUF5717" evidence="2">
    <location>
        <begin position="1"/>
        <end position="864"/>
    </location>
</feature>
<proteinExistence type="predicted"/>
<gene>
    <name evidence="3" type="ORF">BGLFYP119_02636</name>
</gene>
<dbReference type="Pfam" id="PF18984">
    <property type="entry name" value="DUF5717_N"/>
    <property type="match status" value="1"/>
</dbReference>
<evidence type="ECO:0000313" key="3">
    <source>
        <dbReference type="EMBL" id="VYT28409.1"/>
    </source>
</evidence>
<organism evidence="3">
    <name type="scientific">Blautia glucerasea</name>
    <dbReference type="NCBI Taxonomy" id="536633"/>
    <lineage>
        <taxon>Bacteria</taxon>
        <taxon>Bacillati</taxon>
        <taxon>Bacillota</taxon>
        <taxon>Clostridia</taxon>
        <taxon>Lachnospirales</taxon>
        <taxon>Lachnospiraceae</taxon>
        <taxon>Blautia</taxon>
    </lineage>
</organism>
<dbReference type="Pfam" id="PF18983">
    <property type="entry name" value="DUF5717"/>
    <property type="match status" value="1"/>
</dbReference>
<feature type="domain" description="DUF5717" evidence="1">
    <location>
        <begin position="868"/>
        <end position="1173"/>
    </location>
</feature>
<evidence type="ECO:0000259" key="1">
    <source>
        <dbReference type="Pfam" id="PF18983"/>
    </source>
</evidence>
<accession>A0A6N2VD22</accession>
<reference evidence="3" key="1">
    <citation type="submission" date="2019-11" db="EMBL/GenBank/DDBJ databases">
        <authorList>
            <person name="Feng L."/>
        </authorList>
    </citation>
    <scope>NUCLEOTIDE SEQUENCE</scope>
    <source>
        <strain evidence="3">BgluceraseaLFYP119</strain>
    </source>
</reference>
<dbReference type="EMBL" id="CACRST010000025">
    <property type="protein sequence ID" value="VYT28409.1"/>
    <property type="molecule type" value="Genomic_DNA"/>
</dbReference>
<name>A0A6N2VD22_9FIRM</name>
<protein>
    <submittedName>
        <fullName evidence="3">Uncharacterized protein</fullName>
    </submittedName>
</protein>